<organism evidence="2 3">
    <name type="scientific">Botrytis galanthina</name>
    <dbReference type="NCBI Taxonomy" id="278940"/>
    <lineage>
        <taxon>Eukaryota</taxon>
        <taxon>Fungi</taxon>
        <taxon>Dikarya</taxon>
        <taxon>Ascomycota</taxon>
        <taxon>Pezizomycotina</taxon>
        <taxon>Leotiomycetes</taxon>
        <taxon>Helotiales</taxon>
        <taxon>Sclerotiniaceae</taxon>
        <taxon>Botrytis</taxon>
    </lineage>
</organism>
<sequence length="244" mass="28031">MDQILMIIDRDLAEVVERLEEITVTPEIDGIIDLIDKTIADIAEIAFEREGDNTPTPETYLDLESNDVDIADVVENLSILTSDAEVTPTAVPESNEGRLNYESDSNCSLLDCYDNYHGYKYMLEHQLEIVKVQNALHSELVALDRENQELREKYEALVHQTPGLSRLSLPPKVKKGYLFDNWTHCSPGGKICECEYCLNDLKEEHIDSLEIRKNTQQALENSRKERRDLLEEYDAFKNFMSRDS</sequence>
<proteinExistence type="predicted"/>
<feature type="coiled-coil region" evidence="1">
    <location>
        <begin position="133"/>
        <end position="160"/>
    </location>
</feature>
<keyword evidence="1" id="KW-0175">Coiled coil</keyword>
<keyword evidence="3" id="KW-1185">Reference proteome</keyword>
<dbReference type="AlphaFoldDB" id="A0A4S8R9V2"/>
<evidence type="ECO:0000313" key="3">
    <source>
        <dbReference type="Proteomes" id="UP000308671"/>
    </source>
</evidence>
<evidence type="ECO:0000313" key="2">
    <source>
        <dbReference type="EMBL" id="THV53842.1"/>
    </source>
</evidence>
<evidence type="ECO:0000256" key="1">
    <source>
        <dbReference type="SAM" id="Coils"/>
    </source>
</evidence>
<dbReference type="OrthoDB" id="3485964at2759"/>
<accession>A0A4S8R9V2</accession>
<dbReference type="EMBL" id="PQXL01000040">
    <property type="protein sequence ID" value="THV53842.1"/>
    <property type="molecule type" value="Genomic_DNA"/>
</dbReference>
<gene>
    <name evidence="2" type="ORF">BGAL_0040g00030</name>
</gene>
<dbReference type="Proteomes" id="UP000308671">
    <property type="component" value="Unassembled WGS sequence"/>
</dbReference>
<reference evidence="2 3" key="1">
    <citation type="submission" date="2017-12" db="EMBL/GenBank/DDBJ databases">
        <title>Comparative genomics of Botrytis spp.</title>
        <authorList>
            <person name="Valero-Jimenez C.A."/>
            <person name="Tapia P."/>
            <person name="Veloso J."/>
            <person name="Silva-Moreno E."/>
            <person name="Staats M."/>
            <person name="Valdes J.H."/>
            <person name="Van Kan J.A.L."/>
        </authorList>
    </citation>
    <scope>NUCLEOTIDE SEQUENCE [LARGE SCALE GENOMIC DNA]</scope>
    <source>
        <strain evidence="2 3">MUCL435</strain>
    </source>
</reference>
<name>A0A4S8R9V2_9HELO</name>
<protein>
    <submittedName>
        <fullName evidence="2">Uncharacterized protein</fullName>
    </submittedName>
</protein>
<comment type="caution">
    <text evidence="2">The sequence shown here is derived from an EMBL/GenBank/DDBJ whole genome shotgun (WGS) entry which is preliminary data.</text>
</comment>